<dbReference type="PANTHER" id="PTHR43790">
    <property type="entry name" value="CARBOHYDRATE TRANSPORT ATP-BINDING PROTEIN MG119-RELATED"/>
    <property type="match status" value="1"/>
</dbReference>
<organism evidence="5 6">
    <name type="scientific">Halopenitus salinus</name>
    <dbReference type="NCBI Taxonomy" id="1198295"/>
    <lineage>
        <taxon>Archaea</taxon>
        <taxon>Methanobacteriati</taxon>
        <taxon>Methanobacteriota</taxon>
        <taxon>Stenosarchaea group</taxon>
        <taxon>Halobacteria</taxon>
        <taxon>Halobacteriales</taxon>
        <taxon>Haloferacaceae</taxon>
        <taxon>Halopenitus</taxon>
    </lineage>
</organism>
<dbReference type="InterPro" id="IPR017871">
    <property type="entry name" value="ABC_transporter-like_CS"/>
</dbReference>
<name>A0ABD5UYN2_9EURY</name>
<protein>
    <submittedName>
        <fullName evidence="5">ATP-binding cassette domain-containing protein</fullName>
    </submittedName>
</protein>
<evidence type="ECO:0000313" key="5">
    <source>
        <dbReference type="EMBL" id="MFC6893505.1"/>
    </source>
</evidence>
<feature type="domain" description="ABC transporter" evidence="4">
    <location>
        <begin position="13"/>
        <end position="253"/>
    </location>
</feature>
<evidence type="ECO:0000313" key="6">
    <source>
        <dbReference type="Proteomes" id="UP001596296"/>
    </source>
</evidence>
<dbReference type="Gene3D" id="3.40.50.300">
    <property type="entry name" value="P-loop containing nucleotide triphosphate hydrolases"/>
    <property type="match status" value="1"/>
</dbReference>
<feature type="region of interest" description="Disordered" evidence="3">
    <location>
        <begin position="252"/>
        <end position="276"/>
    </location>
</feature>
<dbReference type="InterPro" id="IPR003439">
    <property type="entry name" value="ABC_transporter-like_ATP-bd"/>
</dbReference>
<dbReference type="GO" id="GO:0005524">
    <property type="term" value="F:ATP binding"/>
    <property type="evidence" value="ECO:0007669"/>
    <property type="project" value="UniProtKB-KW"/>
</dbReference>
<dbReference type="RefSeq" id="WP_379745354.1">
    <property type="nucleotide sequence ID" value="NZ_JBHSVN010000001.1"/>
</dbReference>
<dbReference type="PANTHER" id="PTHR43790:SF8">
    <property type="entry name" value="SUGAR ABC TRANSPORTER ATP-BINDING PROTEIN"/>
    <property type="match status" value="1"/>
</dbReference>
<dbReference type="SMART" id="SM00382">
    <property type="entry name" value="AAA"/>
    <property type="match status" value="1"/>
</dbReference>
<proteinExistence type="predicted"/>
<dbReference type="PROSITE" id="PS00211">
    <property type="entry name" value="ABC_TRANSPORTER_1"/>
    <property type="match status" value="1"/>
</dbReference>
<dbReference type="InterPro" id="IPR050107">
    <property type="entry name" value="ABC_carbohydrate_import_ATPase"/>
</dbReference>
<gene>
    <name evidence="5" type="ORF">ACFQE9_12945</name>
</gene>
<dbReference type="SUPFAM" id="SSF52540">
    <property type="entry name" value="P-loop containing nucleoside triphosphate hydrolases"/>
    <property type="match status" value="1"/>
</dbReference>
<evidence type="ECO:0000256" key="1">
    <source>
        <dbReference type="ARBA" id="ARBA00022741"/>
    </source>
</evidence>
<reference evidence="5 6" key="1">
    <citation type="journal article" date="2019" name="Int. J. Syst. Evol. Microbiol.">
        <title>The Global Catalogue of Microorganisms (GCM) 10K type strain sequencing project: providing services to taxonomists for standard genome sequencing and annotation.</title>
        <authorList>
            <consortium name="The Broad Institute Genomics Platform"/>
            <consortium name="The Broad Institute Genome Sequencing Center for Infectious Disease"/>
            <person name="Wu L."/>
            <person name="Ma J."/>
        </authorList>
    </citation>
    <scope>NUCLEOTIDE SEQUENCE [LARGE SCALE GENOMIC DNA]</scope>
    <source>
        <strain evidence="5 6">SKJ47</strain>
    </source>
</reference>
<keyword evidence="1" id="KW-0547">Nucleotide-binding</keyword>
<sequence>MESGDGRPTDHIVEMEGISKRFGEVVALEDVTLRLRRNEVLALAGDNGAGKSTLIKCLAGALRPDSGTIRIDGEVVTIESPRDAKRRGIETTFQDLAVAGNLTVAQNIFLGREQVTGPDSILGILDKGSMRERARELLEDLEIDVDVDAKVSNLSGGERQLVAISRTLLSEPKIVIMDEPTSALSVEGADRVLDLIGRMQDQGISIILISHNLDYVRRAADRIQVLYHGQDAGVIEDSDVDREEIVSRMIAGLPEDERVEEDGRSEEDESGDAVSA</sequence>
<accession>A0ABD5UYN2</accession>
<keyword evidence="2 5" id="KW-0067">ATP-binding</keyword>
<evidence type="ECO:0000256" key="3">
    <source>
        <dbReference type="SAM" id="MobiDB-lite"/>
    </source>
</evidence>
<dbReference type="Pfam" id="PF00005">
    <property type="entry name" value="ABC_tran"/>
    <property type="match status" value="1"/>
</dbReference>
<comment type="caution">
    <text evidence="5">The sequence shown here is derived from an EMBL/GenBank/DDBJ whole genome shotgun (WGS) entry which is preliminary data.</text>
</comment>
<dbReference type="AlphaFoldDB" id="A0ABD5UYN2"/>
<dbReference type="InterPro" id="IPR027417">
    <property type="entry name" value="P-loop_NTPase"/>
</dbReference>
<keyword evidence="6" id="KW-1185">Reference proteome</keyword>
<evidence type="ECO:0000256" key="2">
    <source>
        <dbReference type="ARBA" id="ARBA00022840"/>
    </source>
</evidence>
<dbReference type="CDD" id="cd03216">
    <property type="entry name" value="ABC_Carb_Monos_I"/>
    <property type="match status" value="1"/>
</dbReference>
<dbReference type="InterPro" id="IPR003593">
    <property type="entry name" value="AAA+_ATPase"/>
</dbReference>
<dbReference type="Proteomes" id="UP001596296">
    <property type="component" value="Unassembled WGS sequence"/>
</dbReference>
<dbReference type="PROSITE" id="PS50893">
    <property type="entry name" value="ABC_TRANSPORTER_2"/>
    <property type="match status" value="1"/>
</dbReference>
<feature type="compositionally biased region" description="Acidic residues" evidence="3">
    <location>
        <begin position="257"/>
        <end position="276"/>
    </location>
</feature>
<evidence type="ECO:0000259" key="4">
    <source>
        <dbReference type="PROSITE" id="PS50893"/>
    </source>
</evidence>
<dbReference type="EMBL" id="JBHSXL010000009">
    <property type="protein sequence ID" value="MFC6893505.1"/>
    <property type="molecule type" value="Genomic_DNA"/>
</dbReference>